<dbReference type="VEuPathDB" id="FungiDB:SPRG_07564"/>
<dbReference type="GeneID" id="24129832"/>
<dbReference type="OMA" id="LQDMRVC"/>
<dbReference type="OrthoDB" id="62626at2759"/>
<keyword evidence="1" id="KW-0175">Coiled coil</keyword>
<feature type="coiled-coil region" evidence="1">
    <location>
        <begin position="12"/>
        <end position="64"/>
    </location>
</feature>
<dbReference type="Gene3D" id="1.10.287.1490">
    <property type="match status" value="1"/>
</dbReference>
<protein>
    <submittedName>
        <fullName evidence="2">Uncharacterized protein</fullName>
    </submittedName>
</protein>
<accession>A0A067CDR8</accession>
<evidence type="ECO:0000313" key="2">
    <source>
        <dbReference type="EMBL" id="KDO27315.1"/>
    </source>
</evidence>
<proteinExistence type="predicted"/>
<evidence type="ECO:0000256" key="1">
    <source>
        <dbReference type="SAM" id="Coils"/>
    </source>
</evidence>
<sequence length="412" mass="45800">MKAHVLGGSPNLVAERRRREKAEELVKKAKTDLVTLTTSIAPQVDALRSAVQALERDNQEQVELEAASQETFLSLQQQLEALRTHQHAAHVALHDQIDKKMDRLHYTVAQEQQKYRRHLQEVKTEVAAMKEHMAVLRGEMDSFRSAANGRLGQTQGLLEKMREQAQKEADATLTSFHTFEAKLTALDEKLFGLEKAQLQLHLARPSGRETMMLATTERHRCDDLHMDLEAIKADMSAYRSADRMQFDALTNRLRELARGAAAKHQHVASELEDLTQKLHHLSTKLPMDLSQRFDVAQQAWASEIAVLKAQKTCAPSPPPAWAGSLTAPESPIVEVRAHLSAVETRIGQVAASLHAFQIHIGAQVLQLQRGVADVATQRASDQRAWAQQLLALHALLHELRVAVASGPTTGDA</sequence>
<gene>
    <name evidence="2" type="ORF">SPRG_07564</name>
</gene>
<dbReference type="Proteomes" id="UP000030745">
    <property type="component" value="Unassembled WGS sequence"/>
</dbReference>
<dbReference type="AlphaFoldDB" id="A0A067CDR8"/>
<reference evidence="2 3" key="1">
    <citation type="journal article" date="2013" name="PLoS Genet.">
        <title>Distinctive expansion of potential virulence genes in the genome of the oomycete fish pathogen Saprolegnia parasitica.</title>
        <authorList>
            <person name="Jiang R.H."/>
            <person name="de Bruijn I."/>
            <person name="Haas B.J."/>
            <person name="Belmonte R."/>
            <person name="Lobach L."/>
            <person name="Christie J."/>
            <person name="van den Ackerveken G."/>
            <person name="Bottin A."/>
            <person name="Bulone V."/>
            <person name="Diaz-Moreno S.M."/>
            <person name="Dumas B."/>
            <person name="Fan L."/>
            <person name="Gaulin E."/>
            <person name="Govers F."/>
            <person name="Grenville-Briggs L.J."/>
            <person name="Horner N.R."/>
            <person name="Levin J.Z."/>
            <person name="Mammella M."/>
            <person name="Meijer H.J."/>
            <person name="Morris P."/>
            <person name="Nusbaum C."/>
            <person name="Oome S."/>
            <person name="Phillips A.J."/>
            <person name="van Rooyen D."/>
            <person name="Rzeszutek E."/>
            <person name="Saraiva M."/>
            <person name="Secombes C.J."/>
            <person name="Seidl M.F."/>
            <person name="Snel B."/>
            <person name="Stassen J.H."/>
            <person name="Sykes S."/>
            <person name="Tripathy S."/>
            <person name="van den Berg H."/>
            <person name="Vega-Arreguin J.C."/>
            <person name="Wawra S."/>
            <person name="Young S.K."/>
            <person name="Zeng Q."/>
            <person name="Dieguez-Uribeondo J."/>
            <person name="Russ C."/>
            <person name="Tyler B.M."/>
            <person name="van West P."/>
        </authorList>
    </citation>
    <scope>NUCLEOTIDE SEQUENCE [LARGE SCALE GENOMIC DNA]</scope>
    <source>
        <strain evidence="2 3">CBS 223.65</strain>
    </source>
</reference>
<name>A0A067CDR8_SAPPC</name>
<keyword evidence="3" id="KW-1185">Reference proteome</keyword>
<dbReference type="RefSeq" id="XP_012202088.1">
    <property type="nucleotide sequence ID" value="XM_012346698.1"/>
</dbReference>
<dbReference type="EMBL" id="KK583218">
    <property type="protein sequence ID" value="KDO27315.1"/>
    <property type="molecule type" value="Genomic_DNA"/>
</dbReference>
<evidence type="ECO:0000313" key="3">
    <source>
        <dbReference type="Proteomes" id="UP000030745"/>
    </source>
</evidence>
<dbReference type="KEGG" id="spar:SPRG_07564"/>
<organism evidence="2 3">
    <name type="scientific">Saprolegnia parasitica (strain CBS 223.65)</name>
    <dbReference type="NCBI Taxonomy" id="695850"/>
    <lineage>
        <taxon>Eukaryota</taxon>
        <taxon>Sar</taxon>
        <taxon>Stramenopiles</taxon>
        <taxon>Oomycota</taxon>
        <taxon>Saprolegniomycetes</taxon>
        <taxon>Saprolegniales</taxon>
        <taxon>Saprolegniaceae</taxon>
        <taxon>Saprolegnia</taxon>
    </lineage>
</organism>